<dbReference type="RefSeq" id="WP_329513215.1">
    <property type="nucleotide sequence ID" value="NZ_BAAAYZ010000069.1"/>
</dbReference>
<name>A0ABU7FY59_9ACTN</name>
<dbReference type="SUPFAM" id="SSF53756">
    <property type="entry name" value="UDP-Glycosyltransferase/glycogen phosphorylase"/>
    <property type="match status" value="1"/>
</dbReference>
<organism evidence="1 2">
    <name type="scientific">Streptomyces chiangmaiensis</name>
    <dbReference type="NCBI Taxonomy" id="766497"/>
    <lineage>
        <taxon>Bacteria</taxon>
        <taxon>Bacillati</taxon>
        <taxon>Actinomycetota</taxon>
        <taxon>Actinomycetes</taxon>
        <taxon>Kitasatosporales</taxon>
        <taxon>Streptomycetaceae</taxon>
        <taxon>Streptomyces</taxon>
    </lineage>
</organism>
<dbReference type="Proteomes" id="UP001333996">
    <property type="component" value="Unassembled WGS sequence"/>
</dbReference>
<protein>
    <submittedName>
        <fullName evidence="1">Uncharacterized protein</fullName>
    </submittedName>
</protein>
<dbReference type="Gene3D" id="3.40.50.2000">
    <property type="entry name" value="Glycogen Phosphorylase B"/>
    <property type="match status" value="2"/>
</dbReference>
<keyword evidence="2" id="KW-1185">Reference proteome</keyword>
<accession>A0ABU7FY59</accession>
<reference evidence="1" key="1">
    <citation type="submission" date="2024-01" db="EMBL/GenBank/DDBJ databases">
        <title>First draft genome sequence data of TA4-1, the type strain of Gram-positive actinobacterium Streptomyces chiangmaiensis.</title>
        <authorList>
            <person name="Yasawong M."/>
            <person name="Nantapong N."/>
        </authorList>
    </citation>
    <scope>NUCLEOTIDE SEQUENCE</scope>
    <source>
        <strain evidence="1">TA4-1</strain>
    </source>
</reference>
<evidence type="ECO:0000313" key="1">
    <source>
        <dbReference type="EMBL" id="MED7828915.1"/>
    </source>
</evidence>
<evidence type="ECO:0000313" key="2">
    <source>
        <dbReference type="Proteomes" id="UP001333996"/>
    </source>
</evidence>
<dbReference type="EMBL" id="JAYWVC010000570">
    <property type="protein sequence ID" value="MED7828915.1"/>
    <property type="molecule type" value="Genomic_DNA"/>
</dbReference>
<proteinExistence type="predicted"/>
<comment type="caution">
    <text evidence="1">The sequence shown here is derived from an EMBL/GenBank/DDBJ whole genome shotgun (WGS) entry which is preliminary data.</text>
</comment>
<sequence>MARRVVELGAGLTIRTQDVSPASVRALAERLLHGPRFRAAAATLQVTQHEAGGYRRAADELERYLQAAGSASRPAPVGPSQRG</sequence>
<gene>
    <name evidence="1" type="ORF">VXC91_45615</name>
</gene>